<dbReference type="PROSITE" id="PS50850">
    <property type="entry name" value="MFS"/>
    <property type="match status" value="1"/>
</dbReference>
<dbReference type="InterPro" id="IPR036259">
    <property type="entry name" value="MFS_trans_sf"/>
</dbReference>
<dbReference type="OMA" id="CPVIMAV"/>
<evidence type="ECO:0000259" key="8">
    <source>
        <dbReference type="PROSITE" id="PS50850"/>
    </source>
</evidence>
<protein>
    <submittedName>
        <fullName evidence="9">Major facilitator superfamily transporter</fullName>
    </submittedName>
</protein>
<evidence type="ECO:0000313" key="9">
    <source>
        <dbReference type="EMBL" id="EQB54405.1"/>
    </source>
</evidence>
<feature type="transmembrane region" description="Helical" evidence="7">
    <location>
        <begin position="63"/>
        <end position="89"/>
    </location>
</feature>
<dbReference type="InterPro" id="IPR020846">
    <property type="entry name" value="MFS_dom"/>
</dbReference>
<feature type="compositionally biased region" description="Basic and acidic residues" evidence="6">
    <location>
        <begin position="32"/>
        <end position="47"/>
    </location>
</feature>
<comment type="subcellular location">
    <subcellularLocation>
        <location evidence="1">Membrane</location>
        <topology evidence="1">Multi-pass membrane protein</topology>
    </subcellularLocation>
</comment>
<dbReference type="SUPFAM" id="SSF103473">
    <property type="entry name" value="MFS general substrate transporter"/>
    <property type="match status" value="1"/>
</dbReference>
<name>T0M0R4_COLGC</name>
<evidence type="ECO:0000256" key="7">
    <source>
        <dbReference type="SAM" id="Phobius"/>
    </source>
</evidence>
<feature type="transmembrane region" description="Helical" evidence="7">
    <location>
        <begin position="429"/>
        <end position="450"/>
    </location>
</feature>
<dbReference type="CDD" id="cd17502">
    <property type="entry name" value="MFS_Azr1_MDR_like"/>
    <property type="match status" value="1"/>
</dbReference>
<feature type="transmembrane region" description="Helical" evidence="7">
    <location>
        <begin position="330"/>
        <end position="351"/>
    </location>
</feature>
<dbReference type="FunFam" id="1.20.1720.10:FF:000012">
    <property type="entry name" value="MFS toxin efflux pump (AflT)"/>
    <property type="match status" value="1"/>
</dbReference>
<accession>T0M0R4</accession>
<keyword evidence="4 7" id="KW-1133">Transmembrane helix</keyword>
<keyword evidence="2" id="KW-0813">Transport</keyword>
<dbReference type="Gene3D" id="1.20.1250.20">
    <property type="entry name" value="MFS general substrate transporter like domains"/>
    <property type="match status" value="2"/>
</dbReference>
<proteinExistence type="predicted"/>
<feature type="transmembrane region" description="Helical" evidence="7">
    <location>
        <begin position="260"/>
        <end position="281"/>
    </location>
</feature>
<dbReference type="HOGENOM" id="CLU_000960_22_1_1"/>
<feature type="transmembrane region" description="Helical" evidence="7">
    <location>
        <begin position="217"/>
        <end position="240"/>
    </location>
</feature>
<feature type="transmembrane region" description="Helical" evidence="7">
    <location>
        <begin position="457"/>
        <end position="476"/>
    </location>
</feature>
<evidence type="ECO:0000256" key="4">
    <source>
        <dbReference type="ARBA" id="ARBA00022989"/>
    </source>
</evidence>
<evidence type="ECO:0000313" key="10">
    <source>
        <dbReference type="Proteomes" id="UP000015530"/>
    </source>
</evidence>
<dbReference type="OrthoDB" id="10021397at2759"/>
<feature type="transmembrane region" description="Helical" evidence="7">
    <location>
        <begin position="156"/>
        <end position="179"/>
    </location>
</feature>
<feature type="region of interest" description="Disordered" evidence="6">
    <location>
        <begin position="1"/>
        <end position="51"/>
    </location>
</feature>
<dbReference type="InterPro" id="IPR011701">
    <property type="entry name" value="MFS"/>
</dbReference>
<evidence type="ECO:0000256" key="1">
    <source>
        <dbReference type="ARBA" id="ARBA00004141"/>
    </source>
</evidence>
<sequence>MLFKKRRKEEVAVGSPPVDQPASEPRTSNTNDDLKKEAQHEPAKDASTKPAAPEVQYPMGVKLFLIMFSLLVSMFLVAMDRLIIATAIPQITDDFHSVTDIGWYGSAYLLTSCAFQLLFGKLYAFFDIKTVFTITVVIFEVGSAICGSAPNSVAFIFGRAIAGVGGAGIGSGATMVMVHSVPLHRRPKYQGLFGAVFGVASIAGPLLGGAFTSSSATWRWCFWINLPLGVAALFVIFFILKAPGRGPAGGLPLKAKLKQLDFAGTAIVVPGTVCLLLALQWGGVEYDWNSARIIALLVLAGVFLITFIAIQILFPRTATVPPRIITQRSIGFAAFAALTLGAQAMMFTYYIPIWFQAIKGYSAVDSGIRTLPLVLTMMVFSVITGGIITRIGYYSPVMMAGNVLMCIGAGLLTTLRVNSGAAAWAGYQVIYGVGMGLIFPTVNIVAQTVLELKDISIGISIMMFMQTLGGAVSNSIGQSILSNELVSRLRGVPGLEGVDLRGDGATTVVNLPDDVRGAALEAYNESLRTVFIAGVSLCCAVIIGTAGVEWKSVKKEEQARKKAKEDAEAAKAAAGDVVPAAVPAPAVEEKVEGENEVRKDGVREGEEGGTVKGIEWADWRFDT</sequence>
<keyword evidence="5 7" id="KW-0472">Membrane</keyword>
<reference evidence="10" key="1">
    <citation type="journal article" date="2013" name="Mol. Plant Microbe Interact.">
        <title>Global aspects of pacC regulation of pathogenicity genes in Colletotrichum gloeosporioides as revealed by transcriptome analysis.</title>
        <authorList>
            <person name="Alkan N."/>
            <person name="Meng X."/>
            <person name="Friedlander G."/>
            <person name="Reuveni E."/>
            <person name="Sukno S."/>
            <person name="Sherman A."/>
            <person name="Thon M."/>
            <person name="Fluhr R."/>
            <person name="Prusky D."/>
        </authorList>
    </citation>
    <scope>NUCLEOTIDE SEQUENCE [LARGE SCALE GENOMIC DNA]</scope>
    <source>
        <strain evidence="10">Cg-14</strain>
    </source>
</reference>
<feature type="transmembrane region" description="Helical" evidence="7">
    <location>
        <begin position="101"/>
        <end position="119"/>
    </location>
</feature>
<feature type="transmembrane region" description="Helical" evidence="7">
    <location>
        <begin position="293"/>
        <end position="314"/>
    </location>
</feature>
<comment type="caution">
    <text evidence="9">The sequence shown here is derived from an EMBL/GenBank/DDBJ whole genome shotgun (WGS) entry which is preliminary data.</text>
</comment>
<feature type="region of interest" description="Disordered" evidence="6">
    <location>
        <begin position="583"/>
        <end position="609"/>
    </location>
</feature>
<dbReference type="PANTHER" id="PTHR23501:SF153">
    <property type="entry name" value="AFLATOXIN EFFLUX PUMP, PUTATIVE-RELATED"/>
    <property type="match status" value="1"/>
</dbReference>
<dbReference type="GO" id="GO:0022857">
    <property type="term" value="F:transmembrane transporter activity"/>
    <property type="evidence" value="ECO:0007669"/>
    <property type="project" value="InterPro"/>
</dbReference>
<organism evidence="9 10">
    <name type="scientific">Colletotrichum gloeosporioides (strain Cg-14)</name>
    <name type="common">Anthracnose fungus</name>
    <name type="synonym">Glomerella cingulata</name>
    <dbReference type="NCBI Taxonomy" id="1237896"/>
    <lineage>
        <taxon>Eukaryota</taxon>
        <taxon>Fungi</taxon>
        <taxon>Dikarya</taxon>
        <taxon>Ascomycota</taxon>
        <taxon>Pezizomycotina</taxon>
        <taxon>Sordariomycetes</taxon>
        <taxon>Hypocreomycetidae</taxon>
        <taxon>Glomerellales</taxon>
        <taxon>Glomerellaceae</taxon>
        <taxon>Colletotrichum</taxon>
        <taxon>Colletotrichum gloeosporioides species complex</taxon>
    </lineage>
</organism>
<keyword evidence="3 7" id="KW-0812">Transmembrane</keyword>
<feature type="domain" description="Major facilitator superfamily (MFS) profile" evidence="8">
    <location>
        <begin position="66"/>
        <end position="551"/>
    </location>
</feature>
<evidence type="ECO:0000256" key="3">
    <source>
        <dbReference type="ARBA" id="ARBA00022692"/>
    </source>
</evidence>
<dbReference type="AlphaFoldDB" id="T0M0R4"/>
<feature type="transmembrane region" description="Helical" evidence="7">
    <location>
        <begin position="131"/>
        <end position="150"/>
    </location>
</feature>
<feature type="transmembrane region" description="Helical" evidence="7">
    <location>
        <begin position="400"/>
        <end position="417"/>
    </location>
</feature>
<evidence type="ECO:0000256" key="5">
    <source>
        <dbReference type="ARBA" id="ARBA00023136"/>
    </source>
</evidence>
<dbReference type="FunFam" id="1.20.1250.20:FF:000196">
    <property type="entry name" value="MFS toxin efflux pump (AflT)"/>
    <property type="match status" value="1"/>
</dbReference>
<feature type="transmembrane region" description="Helical" evidence="7">
    <location>
        <begin position="191"/>
        <end position="211"/>
    </location>
</feature>
<dbReference type="Proteomes" id="UP000015530">
    <property type="component" value="Unassembled WGS sequence"/>
</dbReference>
<dbReference type="EMBL" id="AMYD01001152">
    <property type="protein sequence ID" value="EQB54405.1"/>
    <property type="molecule type" value="Genomic_DNA"/>
</dbReference>
<dbReference type="PANTHER" id="PTHR23501">
    <property type="entry name" value="MAJOR FACILITATOR SUPERFAMILY"/>
    <property type="match status" value="1"/>
</dbReference>
<evidence type="ECO:0000256" key="2">
    <source>
        <dbReference type="ARBA" id="ARBA00022448"/>
    </source>
</evidence>
<evidence type="ECO:0000256" key="6">
    <source>
        <dbReference type="SAM" id="MobiDB-lite"/>
    </source>
</evidence>
<dbReference type="Pfam" id="PF07690">
    <property type="entry name" value="MFS_1"/>
    <property type="match status" value="1"/>
</dbReference>
<feature type="transmembrane region" description="Helical" evidence="7">
    <location>
        <begin position="371"/>
        <end position="393"/>
    </location>
</feature>
<gene>
    <name evidence="9" type="ORF">CGLO_05773</name>
</gene>
<dbReference type="GO" id="GO:0005886">
    <property type="term" value="C:plasma membrane"/>
    <property type="evidence" value="ECO:0007669"/>
    <property type="project" value="TreeGrafter"/>
</dbReference>
<feature type="transmembrane region" description="Helical" evidence="7">
    <location>
        <begin position="530"/>
        <end position="550"/>
    </location>
</feature>
<feature type="compositionally biased region" description="Basic and acidic residues" evidence="6">
    <location>
        <begin position="587"/>
        <end position="606"/>
    </location>
</feature>